<organism evidence="4 5">
    <name type="scientific">Micromonospora antibiotica</name>
    <dbReference type="NCBI Taxonomy" id="2807623"/>
    <lineage>
        <taxon>Bacteria</taxon>
        <taxon>Bacillati</taxon>
        <taxon>Actinomycetota</taxon>
        <taxon>Actinomycetes</taxon>
        <taxon>Micromonosporales</taxon>
        <taxon>Micromonosporaceae</taxon>
        <taxon>Micromonospora</taxon>
    </lineage>
</organism>
<keyword evidence="5" id="KW-1185">Reference proteome</keyword>
<proteinExistence type="predicted"/>
<evidence type="ECO:0000256" key="2">
    <source>
        <dbReference type="SAM" id="Phobius"/>
    </source>
</evidence>
<feature type="signal peptide" evidence="3">
    <location>
        <begin position="1"/>
        <end position="17"/>
    </location>
</feature>
<feature type="chain" id="PRO_5045088552" description="TrbL/VirB6 plasmid conjugal transfer protein" evidence="3">
    <location>
        <begin position="18"/>
        <end position="649"/>
    </location>
</feature>
<feature type="compositionally biased region" description="Polar residues" evidence="1">
    <location>
        <begin position="544"/>
        <end position="556"/>
    </location>
</feature>
<dbReference type="RefSeq" id="WP_208569807.1">
    <property type="nucleotide sequence ID" value="NZ_JAGFWR010000022.1"/>
</dbReference>
<keyword evidence="2" id="KW-1133">Transmembrane helix</keyword>
<feature type="transmembrane region" description="Helical" evidence="2">
    <location>
        <begin position="397"/>
        <end position="416"/>
    </location>
</feature>
<comment type="caution">
    <text evidence="4">The sequence shown here is derived from an EMBL/GenBank/DDBJ whole genome shotgun (WGS) entry which is preliminary data.</text>
</comment>
<feature type="region of interest" description="Disordered" evidence="1">
    <location>
        <begin position="500"/>
        <end position="649"/>
    </location>
</feature>
<dbReference type="EMBL" id="JAGFWR010000022">
    <property type="protein sequence ID" value="MBO4164277.1"/>
    <property type="molecule type" value="Genomic_DNA"/>
</dbReference>
<feature type="region of interest" description="Disordered" evidence="1">
    <location>
        <begin position="466"/>
        <end position="486"/>
    </location>
</feature>
<gene>
    <name evidence="4" type="ORF">JQN83_26180</name>
</gene>
<evidence type="ECO:0000313" key="4">
    <source>
        <dbReference type="EMBL" id="MBO4164277.1"/>
    </source>
</evidence>
<feature type="transmembrane region" description="Helical" evidence="2">
    <location>
        <begin position="364"/>
        <end position="385"/>
    </location>
</feature>
<keyword evidence="2" id="KW-0812">Transmembrane</keyword>
<name>A0ABS3VFF8_9ACTN</name>
<feature type="transmembrane region" description="Helical" evidence="2">
    <location>
        <begin position="254"/>
        <end position="275"/>
    </location>
</feature>
<evidence type="ECO:0008006" key="6">
    <source>
        <dbReference type="Google" id="ProtNLM"/>
    </source>
</evidence>
<evidence type="ECO:0000256" key="1">
    <source>
        <dbReference type="SAM" id="MobiDB-lite"/>
    </source>
</evidence>
<dbReference type="Proteomes" id="UP000671399">
    <property type="component" value="Unassembled WGS sequence"/>
</dbReference>
<evidence type="ECO:0000256" key="3">
    <source>
        <dbReference type="SAM" id="SignalP"/>
    </source>
</evidence>
<keyword evidence="2" id="KW-0472">Membrane</keyword>
<feature type="transmembrane region" description="Helical" evidence="2">
    <location>
        <begin position="219"/>
        <end position="242"/>
    </location>
</feature>
<accession>A0ABS3VFF8</accession>
<feature type="compositionally biased region" description="Pro residues" evidence="1">
    <location>
        <begin position="595"/>
        <end position="607"/>
    </location>
</feature>
<sequence>MAILFIGPFLVPGQAVAAPTPVPASPVVPCPAPEGGQPGGPREAETLPQVGWCLPWARWQAGDGWVTTCSTATTVVDRERCDAVSMTVQSPPPDGTPSVLDEVIPASGEQPVRCERFTARATEDEANAALWLAKRDRCESLRTSLLPYSSLQAVQGCQVLDVACQVGSQVKGAARSGFEGLADVAVAGFAWALGKLAEIVFEQSTTAVDEPFYGVYNDISGVLIIMVLLVFVISTAINGLRIGGPGPLSTLGGLVRAMFGIAFAGGIAYLLMAAWDEATIALIDRNQQRDWQPGMWVDALTALTLDTGTVLLAFLVAVIGVIGLVLVFVMLLFRSLLAAGAALFGAMAMTGQVMAETRSWGRKWFWTCNALASSKFFIAALWIYGTRTTYESDNVLNVLRGLFIIILMVLAPWILLRLTSMWDGYLADVDARGFLTSTAAAVGMDAAARRLSDPVSGGDVDAASLMQGNSDAIPTSPGDGSGLLGKSAGATVEAVEAVHGAGDSDQFGDPATDVAADRSGGENAEEANGVERDSRTAQGDMAQGQLTLPGDTTGQQGALPLTPQAPLSGPAMATGAGGADTPAEGGSPTGNPVGAPSPPVPALPPETGPGAAGTRGSAGGEPSGGTGASGGAGGAAAAGGAAEIPIVPV</sequence>
<evidence type="ECO:0000313" key="5">
    <source>
        <dbReference type="Proteomes" id="UP000671399"/>
    </source>
</evidence>
<protein>
    <recommendedName>
        <fullName evidence="6">TrbL/VirB6 plasmid conjugal transfer protein</fullName>
    </recommendedName>
</protein>
<reference evidence="4 5" key="1">
    <citation type="submission" date="2021-03" db="EMBL/GenBank/DDBJ databases">
        <authorList>
            <person name="Lee D.-H."/>
        </authorList>
    </citation>
    <scope>NUCLEOTIDE SEQUENCE [LARGE SCALE GENOMIC DNA]</scope>
    <source>
        <strain evidence="4 5">MMS20-R2-23</strain>
    </source>
</reference>
<feature type="compositionally biased region" description="Gly residues" evidence="1">
    <location>
        <begin position="610"/>
        <end position="637"/>
    </location>
</feature>
<feature type="transmembrane region" description="Helical" evidence="2">
    <location>
        <begin position="310"/>
        <end position="343"/>
    </location>
</feature>
<keyword evidence="3" id="KW-0732">Signal</keyword>